<organism evidence="1 2">
    <name type="scientific">Genlisea aurea</name>
    <dbReference type="NCBI Taxonomy" id="192259"/>
    <lineage>
        <taxon>Eukaryota</taxon>
        <taxon>Viridiplantae</taxon>
        <taxon>Streptophyta</taxon>
        <taxon>Embryophyta</taxon>
        <taxon>Tracheophyta</taxon>
        <taxon>Spermatophyta</taxon>
        <taxon>Magnoliopsida</taxon>
        <taxon>eudicotyledons</taxon>
        <taxon>Gunneridae</taxon>
        <taxon>Pentapetalae</taxon>
        <taxon>asterids</taxon>
        <taxon>lamiids</taxon>
        <taxon>Lamiales</taxon>
        <taxon>Lentibulariaceae</taxon>
        <taxon>Genlisea</taxon>
    </lineage>
</organism>
<comment type="caution">
    <text evidence="1">The sequence shown here is derived from an EMBL/GenBank/DDBJ whole genome shotgun (WGS) entry which is preliminary data.</text>
</comment>
<name>S8DRT4_9LAMI</name>
<accession>S8DRT4</accession>
<keyword evidence="2" id="KW-1185">Reference proteome</keyword>
<dbReference type="PANTHER" id="PTHR33181:SF7">
    <property type="entry name" value="OS07G0572400 PROTEIN"/>
    <property type="match status" value="1"/>
</dbReference>
<proteinExistence type="predicted"/>
<dbReference type="PANTHER" id="PTHR33181">
    <property type="entry name" value="OS01G0778500 PROTEIN"/>
    <property type="match status" value="1"/>
</dbReference>
<reference evidence="1 2" key="1">
    <citation type="journal article" date="2013" name="BMC Genomics">
        <title>The miniature genome of a carnivorous plant Genlisea aurea contains a low number of genes and short non-coding sequences.</title>
        <authorList>
            <person name="Leushkin E.V."/>
            <person name="Sutormin R.A."/>
            <person name="Nabieva E.R."/>
            <person name="Penin A.A."/>
            <person name="Kondrashov A.S."/>
            <person name="Logacheva M.D."/>
        </authorList>
    </citation>
    <scope>NUCLEOTIDE SEQUENCE [LARGE SCALE GENOMIC DNA]</scope>
</reference>
<dbReference type="Proteomes" id="UP000015453">
    <property type="component" value="Unassembled WGS sequence"/>
</dbReference>
<dbReference type="AlphaFoldDB" id="S8DRT4"/>
<gene>
    <name evidence="1" type="ORF">M569_12279</name>
</gene>
<feature type="non-terminal residue" evidence="1">
    <location>
        <position position="50"/>
    </location>
</feature>
<protein>
    <submittedName>
        <fullName evidence="1">Uncharacterized protein</fullName>
    </submittedName>
</protein>
<dbReference type="OrthoDB" id="661559at2759"/>
<evidence type="ECO:0000313" key="2">
    <source>
        <dbReference type="Proteomes" id="UP000015453"/>
    </source>
</evidence>
<evidence type="ECO:0000313" key="1">
    <source>
        <dbReference type="EMBL" id="EPS62512.1"/>
    </source>
</evidence>
<sequence>GWLRSVLTPLRNLWIWALPDHKNRRMIHVLYEDVRSCPCEDVQVLWSILV</sequence>
<feature type="non-terminal residue" evidence="1">
    <location>
        <position position="1"/>
    </location>
</feature>
<dbReference type="EMBL" id="AUSU01006092">
    <property type="protein sequence ID" value="EPS62512.1"/>
    <property type="molecule type" value="Genomic_DNA"/>
</dbReference>